<feature type="non-terminal residue" evidence="6">
    <location>
        <position position="169"/>
    </location>
</feature>
<evidence type="ECO:0000256" key="1">
    <source>
        <dbReference type="ARBA" id="ARBA00005305"/>
    </source>
</evidence>
<gene>
    <name evidence="6" type="ORF">OBRU01_13191</name>
</gene>
<evidence type="ECO:0000256" key="3">
    <source>
        <dbReference type="ARBA" id="ARBA00023054"/>
    </source>
</evidence>
<comment type="similarity">
    <text evidence="1">Belongs to the CCDC43 family.</text>
</comment>
<proteinExistence type="inferred from homology"/>
<dbReference type="InterPro" id="IPR058771">
    <property type="entry name" value="PWI_CCDC43"/>
</dbReference>
<evidence type="ECO:0000313" key="6">
    <source>
        <dbReference type="EMBL" id="KOB71756.1"/>
    </source>
</evidence>
<dbReference type="STRING" id="104452.A0A0L7L928"/>
<keyword evidence="3" id="KW-0175">Coiled coil</keyword>
<keyword evidence="7" id="KW-1185">Reference proteome</keyword>
<sequence>MAVAASDFGTWLIDKLKALKIDEGVYGSYITGILEGDESVDDKKEALEGILSEIVDKDVEAVVTELLEKWESCQPKEDFNKSTVDVVDAQLAKLMNTRCLATTARREYTDEEKKIREAILSQYSQLSDNEDEAVSVEVPESSDLRETKTAKRRQEREAQDSERREEEVA</sequence>
<reference evidence="6 7" key="1">
    <citation type="journal article" date="2015" name="Genome Biol. Evol.">
        <title>The genome of winter moth (Operophtera brumata) provides a genomic perspective on sexual dimorphism and phenology.</title>
        <authorList>
            <person name="Derks M.F."/>
            <person name="Smit S."/>
            <person name="Salis L."/>
            <person name="Schijlen E."/>
            <person name="Bossers A."/>
            <person name="Mateman C."/>
            <person name="Pijl A.S."/>
            <person name="de Ridder D."/>
            <person name="Groenen M.A."/>
            <person name="Visser M.E."/>
            <person name="Megens H.J."/>
        </authorList>
    </citation>
    <scope>NUCLEOTIDE SEQUENCE [LARGE SCALE GENOMIC DNA]</scope>
    <source>
        <strain evidence="6">WM2013NL</strain>
        <tissue evidence="6">Head and thorax</tissue>
    </source>
</reference>
<feature type="region of interest" description="Disordered" evidence="4">
    <location>
        <begin position="126"/>
        <end position="169"/>
    </location>
</feature>
<dbReference type="InterPro" id="IPR037666">
    <property type="entry name" value="CCDC43"/>
</dbReference>
<accession>A0A0L7L928</accession>
<dbReference type="Pfam" id="PF26091">
    <property type="entry name" value="PWI_CCDC43"/>
    <property type="match status" value="1"/>
</dbReference>
<feature type="compositionally biased region" description="Basic and acidic residues" evidence="4">
    <location>
        <begin position="142"/>
        <end position="169"/>
    </location>
</feature>
<comment type="caution">
    <text evidence="6">The sequence shown here is derived from an EMBL/GenBank/DDBJ whole genome shotgun (WGS) entry which is preliminary data.</text>
</comment>
<organism evidence="6 7">
    <name type="scientific">Operophtera brumata</name>
    <name type="common">Winter moth</name>
    <name type="synonym">Phalaena brumata</name>
    <dbReference type="NCBI Taxonomy" id="104452"/>
    <lineage>
        <taxon>Eukaryota</taxon>
        <taxon>Metazoa</taxon>
        <taxon>Ecdysozoa</taxon>
        <taxon>Arthropoda</taxon>
        <taxon>Hexapoda</taxon>
        <taxon>Insecta</taxon>
        <taxon>Pterygota</taxon>
        <taxon>Neoptera</taxon>
        <taxon>Endopterygota</taxon>
        <taxon>Lepidoptera</taxon>
        <taxon>Glossata</taxon>
        <taxon>Ditrysia</taxon>
        <taxon>Geometroidea</taxon>
        <taxon>Geometridae</taxon>
        <taxon>Larentiinae</taxon>
        <taxon>Operophtera</taxon>
    </lineage>
</organism>
<name>A0A0L7L928_OPEBR</name>
<dbReference type="Proteomes" id="UP000037510">
    <property type="component" value="Unassembled WGS sequence"/>
</dbReference>
<evidence type="ECO:0000313" key="7">
    <source>
        <dbReference type="Proteomes" id="UP000037510"/>
    </source>
</evidence>
<evidence type="ECO:0000259" key="5">
    <source>
        <dbReference type="Pfam" id="PF26091"/>
    </source>
</evidence>
<evidence type="ECO:0000256" key="2">
    <source>
        <dbReference type="ARBA" id="ARBA00016648"/>
    </source>
</evidence>
<protein>
    <recommendedName>
        <fullName evidence="2">Coiled-coil domain-containing protein 43</fullName>
    </recommendedName>
</protein>
<dbReference type="PANTHER" id="PTHR31684:SF2">
    <property type="entry name" value="COILED-COIL DOMAIN-CONTAINING PROTEIN 43"/>
    <property type="match status" value="1"/>
</dbReference>
<feature type="domain" description="CCDC43 PWI-like" evidence="5">
    <location>
        <begin position="4"/>
        <end position="76"/>
    </location>
</feature>
<dbReference type="PANTHER" id="PTHR31684">
    <property type="entry name" value="COILED-COIL DOMAIN-CONTAINING PROTEIN 43"/>
    <property type="match status" value="1"/>
</dbReference>
<dbReference type="EMBL" id="JTDY01002271">
    <property type="protein sequence ID" value="KOB71756.1"/>
    <property type="molecule type" value="Genomic_DNA"/>
</dbReference>
<dbReference type="AlphaFoldDB" id="A0A0L7L928"/>
<evidence type="ECO:0000256" key="4">
    <source>
        <dbReference type="SAM" id="MobiDB-lite"/>
    </source>
</evidence>